<gene>
    <name evidence="2" type="ORF">Esi_0145_0058</name>
</gene>
<name>D8LFA8_ECTSI</name>
<dbReference type="Gene3D" id="3.90.230.10">
    <property type="entry name" value="Creatinase/methionine aminopeptidase superfamily"/>
    <property type="match status" value="1"/>
</dbReference>
<dbReference type="PANTHER" id="PTHR43763:SF6">
    <property type="entry name" value="XAA-PRO AMINOPEPTIDASE 1"/>
    <property type="match status" value="1"/>
</dbReference>
<organism evidence="2 3">
    <name type="scientific">Ectocarpus siliculosus</name>
    <name type="common">Brown alga</name>
    <name type="synonym">Conferva siliculosa</name>
    <dbReference type="NCBI Taxonomy" id="2880"/>
    <lineage>
        <taxon>Eukaryota</taxon>
        <taxon>Sar</taxon>
        <taxon>Stramenopiles</taxon>
        <taxon>Ochrophyta</taxon>
        <taxon>PX clade</taxon>
        <taxon>Phaeophyceae</taxon>
        <taxon>Ectocarpales</taxon>
        <taxon>Ectocarpaceae</taxon>
        <taxon>Ectocarpus</taxon>
    </lineage>
</organism>
<protein>
    <submittedName>
        <fullName evidence="2">Similar to metallopeptidase family M24 containing protein, expressed</fullName>
    </submittedName>
</protein>
<dbReference type="InterPro" id="IPR050422">
    <property type="entry name" value="X-Pro_aminopeptidase_P"/>
</dbReference>
<dbReference type="AlphaFoldDB" id="D8LFA8"/>
<dbReference type="STRING" id="2880.D8LFA8"/>
<dbReference type="InParanoid" id="D8LFA8"/>
<dbReference type="Pfam" id="PF16188">
    <property type="entry name" value="Peptidase_M24_C"/>
    <property type="match status" value="1"/>
</dbReference>
<feature type="domain" description="Peptidase M24 C-terminal" evidence="1">
    <location>
        <begin position="67"/>
        <end position="123"/>
    </location>
</feature>
<evidence type="ECO:0000259" key="1">
    <source>
        <dbReference type="Pfam" id="PF16188"/>
    </source>
</evidence>
<dbReference type="PANTHER" id="PTHR43763">
    <property type="entry name" value="XAA-PRO AMINOPEPTIDASE 1"/>
    <property type="match status" value="1"/>
</dbReference>
<dbReference type="InterPro" id="IPR032416">
    <property type="entry name" value="Peptidase_M24_C"/>
</dbReference>
<dbReference type="InterPro" id="IPR036005">
    <property type="entry name" value="Creatinase/aminopeptidase-like"/>
</dbReference>
<proteinExistence type="predicted"/>
<dbReference type="EMBL" id="FN649727">
    <property type="protein sequence ID" value="CBN78833.1"/>
    <property type="molecule type" value="Genomic_DNA"/>
</dbReference>
<evidence type="ECO:0000313" key="2">
    <source>
        <dbReference type="EMBL" id="CBN78833.1"/>
    </source>
</evidence>
<keyword evidence="3" id="KW-1185">Reference proteome</keyword>
<dbReference type="OrthoDB" id="9995434at2759"/>
<dbReference type="EMBL" id="FN648032">
    <property type="protein sequence ID" value="CBN78833.1"/>
    <property type="molecule type" value="Genomic_DNA"/>
</dbReference>
<evidence type="ECO:0000313" key="3">
    <source>
        <dbReference type="Proteomes" id="UP000002630"/>
    </source>
</evidence>
<dbReference type="Proteomes" id="UP000002630">
    <property type="component" value="Linkage Group LG02"/>
</dbReference>
<sequence>MAPIQTKHAFCFSSTFMFGWMMKLETFLFRDVGCNFLKASMTSSGLSFSSSHLEHVTIVWSHLRGKTLALLTPCIKLIDVSLLTTQEREWLDDYHATVLATLGPLLKDNAEAFAYLVRETRPLEKSC</sequence>
<accession>D8LFA8</accession>
<reference evidence="2 3" key="1">
    <citation type="journal article" date="2010" name="Nature">
        <title>The Ectocarpus genome and the independent evolution of multicellularity in brown algae.</title>
        <authorList>
            <person name="Cock J.M."/>
            <person name="Sterck L."/>
            <person name="Rouze P."/>
            <person name="Scornet D."/>
            <person name="Allen A.E."/>
            <person name="Amoutzias G."/>
            <person name="Anthouard V."/>
            <person name="Artiguenave F."/>
            <person name="Aury J.M."/>
            <person name="Badger J.H."/>
            <person name="Beszteri B."/>
            <person name="Billiau K."/>
            <person name="Bonnet E."/>
            <person name="Bothwell J.H."/>
            <person name="Bowler C."/>
            <person name="Boyen C."/>
            <person name="Brownlee C."/>
            <person name="Carrano C.J."/>
            <person name="Charrier B."/>
            <person name="Cho G.Y."/>
            <person name="Coelho S.M."/>
            <person name="Collen J."/>
            <person name="Corre E."/>
            <person name="Da Silva C."/>
            <person name="Delage L."/>
            <person name="Delaroque N."/>
            <person name="Dittami S.M."/>
            <person name="Doulbeau S."/>
            <person name="Elias M."/>
            <person name="Farnham G."/>
            <person name="Gachon C.M."/>
            <person name="Gschloessl B."/>
            <person name="Heesch S."/>
            <person name="Jabbari K."/>
            <person name="Jubin C."/>
            <person name="Kawai H."/>
            <person name="Kimura K."/>
            <person name="Kloareg B."/>
            <person name="Kupper F.C."/>
            <person name="Lang D."/>
            <person name="Le Bail A."/>
            <person name="Leblanc C."/>
            <person name="Lerouge P."/>
            <person name="Lohr M."/>
            <person name="Lopez P.J."/>
            <person name="Martens C."/>
            <person name="Maumus F."/>
            <person name="Michel G."/>
            <person name="Miranda-Saavedra D."/>
            <person name="Morales J."/>
            <person name="Moreau H."/>
            <person name="Motomura T."/>
            <person name="Nagasato C."/>
            <person name="Napoli C.A."/>
            <person name="Nelson D.R."/>
            <person name="Nyvall-Collen P."/>
            <person name="Peters A.F."/>
            <person name="Pommier C."/>
            <person name="Potin P."/>
            <person name="Poulain J."/>
            <person name="Quesneville H."/>
            <person name="Read B."/>
            <person name="Rensing S.A."/>
            <person name="Ritter A."/>
            <person name="Rousvoal S."/>
            <person name="Samanta M."/>
            <person name="Samson G."/>
            <person name="Schroeder D.C."/>
            <person name="Segurens B."/>
            <person name="Strittmatter M."/>
            <person name="Tonon T."/>
            <person name="Tregear J.W."/>
            <person name="Valentin K."/>
            <person name="von Dassow P."/>
            <person name="Yamagishi T."/>
            <person name="Van de Peer Y."/>
            <person name="Wincker P."/>
        </authorList>
    </citation>
    <scope>NUCLEOTIDE SEQUENCE [LARGE SCALE GENOMIC DNA]</scope>
    <source>
        <strain evidence="3">Ec32 / CCAP1310/4</strain>
    </source>
</reference>